<dbReference type="InterPro" id="IPR026823">
    <property type="entry name" value="cEGF"/>
</dbReference>
<dbReference type="InterPro" id="IPR049883">
    <property type="entry name" value="NOTCH1_EGF-like"/>
</dbReference>
<keyword evidence="10 14" id="KW-1015">Disulfide bond</keyword>
<feature type="disulfide bond" evidence="14">
    <location>
        <begin position="887"/>
        <end position="899"/>
    </location>
</feature>
<feature type="disulfide bond" evidence="14">
    <location>
        <begin position="1363"/>
        <end position="1378"/>
    </location>
</feature>
<feature type="repeat" description="LDL-receptor class B" evidence="15">
    <location>
        <begin position="677"/>
        <end position="719"/>
    </location>
</feature>
<evidence type="ECO:0000256" key="14">
    <source>
        <dbReference type="PROSITE-ProRule" id="PRU00124"/>
    </source>
</evidence>
<dbReference type="PROSITE" id="PS01209">
    <property type="entry name" value="LDLRA_1"/>
    <property type="match status" value="7"/>
</dbReference>
<feature type="disulfide bond" evidence="14">
    <location>
        <begin position="1323"/>
        <end position="1338"/>
    </location>
</feature>
<feature type="disulfide bond" evidence="14">
    <location>
        <begin position="1223"/>
        <end position="1235"/>
    </location>
</feature>
<dbReference type="PRINTS" id="PR00261">
    <property type="entry name" value="LDLRECEPTOR"/>
</dbReference>
<evidence type="ECO:0000256" key="1">
    <source>
        <dbReference type="ARBA" id="ARBA00004308"/>
    </source>
</evidence>
<feature type="compositionally biased region" description="Basic and acidic residues" evidence="16">
    <location>
        <begin position="2163"/>
        <end position="2172"/>
    </location>
</feature>
<feature type="disulfide bond" evidence="14">
    <location>
        <begin position="906"/>
        <end position="921"/>
    </location>
</feature>
<dbReference type="Pfam" id="PF07645">
    <property type="entry name" value="EGF_CA"/>
    <property type="match status" value="1"/>
</dbReference>
<evidence type="ECO:0000259" key="19">
    <source>
        <dbReference type="PROSITE" id="PS50026"/>
    </source>
</evidence>
<organism evidence="20 21">
    <name type="scientific">Lingula anatina</name>
    <name type="common">Brachiopod</name>
    <name type="synonym">Lingula unguis</name>
    <dbReference type="NCBI Taxonomy" id="7574"/>
    <lineage>
        <taxon>Eukaryota</taxon>
        <taxon>Metazoa</taxon>
        <taxon>Spiralia</taxon>
        <taxon>Lophotrochozoa</taxon>
        <taxon>Brachiopoda</taxon>
        <taxon>Linguliformea</taxon>
        <taxon>Lingulata</taxon>
        <taxon>Lingulida</taxon>
        <taxon>Linguloidea</taxon>
        <taxon>Lingulidae</taxon>
        <taxon>Lingula</taxon>
    </lineage>
</organism>
<feature type="disulfide bond" evidence="14">
    <location>
        <begin position="1106"/>
        <end position="1121"/>
    </location>
</feature>
<dbReference type="PANTHER" id="PTHR22722">
    <property type="entry name" value="LOW-DENSITY LIPOPROTEIN RECEPTOR-RELATED PROTEIN 2-RELATED"/>
    <property type="match status" value="1"/>
</dbReference>
<keyword evidence="21" id="KW-0449">Lipoprotein</keyword>
<evidence type="ECO:0000313" key="20">
    <source>
        <dbReference type="Proteomes" id="UP000085678"/>
    </source>
</evidence>
<evidence type="ECO:0000256" key="10">
    <source>
        <dbReference type="ARBA" id="ARBA00023157"/>
    </source>
</evidence>
<dbReference type="InterPro" id="IPR023415">
    <property type="entry name" value="LDLR_class-A_CS"/>
</dbReference>
<feature type="disulfide bond" evidence="14">
    <location>
        <begin position="1047"/>
        <end position="1059"/>
    </location>
</feature>
<feature type="disulfide bond" evidence="14">
    <location>
        <begin position="1230"/>
        <end position="1248"/>
    </location>
</feature>
<feature type="repeat" description="LDL-receptor class B" evidence="15">
    <location>
        <begin position="634"/>
        <end position="676"/>
    </location>
</feature>
<feature type="disulfide bond" evidence="14">
    <location>
        <begin position="966"/>
        <end position="978"/>
    </location>
</feature>
<keyword evidence="6 18" id="KW-0732">Signal</keyword>
<dbReference type="InterPro" id="IPR000033">
    <property type="entry name" value="LDLR_classB_rpt"/>
</dbReference>
<dbReference type="SMART" id="SM00135">
    <property type="entry name" value="LY"/>
    <property type="match status" value="14"/>
</dbReference>
<keyword evidence="8 17" id="KW-1133">Transmembrane helix</keyword>
<dbReference type="OrthoDB" id="6070271at2759"/>
<dbReference type="Pfam" id="PF00057">
    <property type="entry name" value="Ldl_recept_a"/>
    <property type="match status" value="15"/>
</dbReference>
<feature type="disulfide bond" evidence="14">
    <location>
        <begin position="1304"/>
        <end position="1316"/>
    </location>
</feature>
<dbReference type="RefSeq" id="XP_013418814.1">
    <property type="nucleotide sequence ID" value="XM_013563360.1"/>
</dbReference>
<feature type="compositionally biased region" description="Polar residues" evidence="16">
    <location>
        <begin position="2140"/>
        <end position="2153"/>
    </location>
</feature>
<dbReference type="STRING" id="7574.A0A1S3K8P2"/>
<feature type="disulfide bond" evidence="14">
    <location>
        <begin position="1054"/>
        <end position="1072"/>
    </location>
</feature>
<dbReference type="GO" id="GO:0006898">
    <property type="term" value="P:receptor-mediated endocytosis"/>
    <property type="evidence" value="ECO:0007669"/>
    <property type="project" value="TreeGrafter"/>
</dbReference>
<evidence type="ECO:0000256" key="11">
    <source>
        <dbReference type="ARBA" id="ARBA00023170"/>
    </source>
</evidence>
<gene>
    <name evidence="21" type="primary">LOC106179642</name>
</gene>
<feature type="disulfide bond" evidence="14">
    <location>
        <begin position="124"/>
        <end position="142"/>
    </location>
</feature>
<proteinExistence type="predicted"/>
<feature type="disulfide bond" evidence="14">
    <location>
        <begin position="867"/>
        <end position="882"/>
    </location>
</feature>
<evidence type="ECO:0000256" key="9">
    <source>
        <dbReference type="ARBA" id="ARBA00023136"/>
    </source>
</evidence>
<sequence>MLVLGWLALFLYGIECTKQEPQAHLGIRCGLHEHGCHDNLRCIPKGWLCDGEADCFDGSDEVAKICDHAILNCSSHEFLCQSREKCIPASWHCDNTPDCADHSDEEHCGLSPAECNASHGKYLCGNSQCIDLQLVCDRVAQCGDSSDEGQRCGQGCINKQCSHNCQSLPTGFVCTCPKGYVIQEDGRTCGDIDECRTLPVSPCSQLCYNTPGTYHCACVKGYQSYGQECRAVDPDASLLYVSQGSLHTVTLDANSSHGVVARQSRLHHIRNIGYDSVDSRLYWSVIRQGRVMSSRLDGTDVQPVVTNGVHEIGCIAVDWIGRLLYMEDTIHHQLLVCALDGTRCAAIFNSSSKYTWRDIVVDAVHRVLYLSIWNGTHANIDSLSMDGMELHHLVSVSSGHPSPLALDLPTGQLYWVQHQDGLVNKIDLKTGTNRVAFEIKMYDPPSMVVFEDVIYWADHYLSSIHSVNKRTGKDRKTVLKPRNTIQQLVVKNTALQPAGINPCSGHLCDGLCVWSGEMADHRVSCICPKGRYLAADKFSCKDLPTTSSMLIAARTSILKVYPDFVGHNQFSPMMFPHLKNAIALDYDWSNEKVFYSDVTQDAIYQGDLTTGYVHPIVKEGLVTVDGVAVDWMAHNVYWTESTKALIEVSRLNGSSRKTLLFKYLDRPRGLAVHPLNGHLYFSDWGVSPVIERSDLDGKNRKVLVDRLGWPNSLTIDYEDGRLYWCDARFDHIEATDLDGQERRVVVRNVPHPFSITVLQQRIYWTDWDTTHLHYANKWDGGHQGQLLDYEGMMGIVAMAASRQQGTNACSADNGGCSHLCFAKPGGHFVCSCPEGMTVKEKTCEPLQGCPEDHIECDGKCISKELMCDGQKNCEDNRDETDCTGHQCREYEFQCTNGQCIHSIWKCDQDVDCEDFSDETDCGAVTCKPGQFQCASGMPCIEAHWVCDGTQDCPDNSDESSCRNRTCTIEEFQCQDGRCIPTSWYCDGAVDCEGGEDEVRDCGLLAPCQAEEWRCGNNACIAKSLRCDGKPDCSDHSDEVTCGVVPECSPPWFQCTMGPCLPPHQVCDEHQQCPLGEDEKNCGLITCDISEFLCGDNNTCIPGHWVCDGFRDCEDGVDESECSRPGTDMVQKIDNNGNIDSGHQCREYEFQCTNGQCIHSIWKCDQDMDCEDFSDETDCGAVTCKPGQFQCVSGMPCIEAHWVCDGTQDCPDNSDESSCRNRTCTIEEFQCQDGRCIPTSWYCDGAVDCEGGEDEVRDCGLLAPCQAEEWRCGNNACIAKSLRCDGKPDCSDHSDEVTCGVASECSPPWFQCTMGPCLPPHQVCDEHQQCPLGEDEKNCGLVTCDISEFLCGDNNTCIPGHWVCDGFRDCEDGVDESECSRPGTDMVQKIDNNGNIDSAAVCGADMYQCGSGECLVYQQVCDGTQHCRDGSDEGGQCDSSCSTLKGGCSDICCSTPAGPVCQCREGFTLLSDGMVCIDVNECDQPISVTVPLCDQVCFNTKGSYRCDCKHGYQLQSDEKTCKASTGPVPSLLFAAGASVFTSHRDGSHLSAVVTSQHLIIALDYDWLTQTIYWSEADTIKSMKAGGSGDQGVHRSVVTGLSRPDGLAVDWVAGNIYYTDAGTKQVTACSGDGDVCSVLIHKSLDQPRAIVLHPKIGLMFWSDWGYDAKIERAWMDGQHRQLVIGDKVIWPNGLTVDFVLDRLYWVDAKFDHIEVADFNGQHRRVVTSRGMQHPFSVTVFEDTLYVSEWTTGTVTVLNKFSGDNRTSLPELFHRPMGIQVYHPLRQPTGYNYCEPLQPKCSHLCLLKPGGASCACPRGYTLEAGHLCQITKPFTSGATPEISGISSVATTPVYLDRKNTISLSASTAKSFFGPSTKAVHESNLELLKPQEGVTEKQQTASTMTTEYPAVPRGGSVAIDTDVTMTIPVSYKHPIATHKLTPPTVTARNQLDNVKGESGGDVTTVSSTTTRTLNEHEAQGAHTKSISMVTVQVPSNGYPEREHVDNEGPSVNIDLPNKTKLCIATCLNGGNCEGGICVCWKGFTGPSCEVMISSNLTNEKPEGKEEAGDLSIVVIPVMSVLVVITVIVAAVSCYCKKQRMKSHLLLIKYSNRHNQVKQTDEEHLVEHAFHNPAFASEEDESDHQNASLHNSQCTIVTSSDSSDSAFTDEKSDEQNT</sequence>
<dbReference type="InterPro" id="IPR000152">
    <property type="entry name" value="EGF-type_Asp/Asn_hydroxyl_site"/>
</dbReference>
<dbReference type="FunFam" id="2.120.10.30:FF:000241">
    <property type="entry name" value="Low-density lipoprotein receptor-related protein 6"/>
    <property type="match status" value="2"/>
</dbReference>
<dbReference type="InterPro" id="IPR051221">
    <property type="entry name" value="LDLR-related"/>
</dbReference>
<feature type="disulfide bond" evidence="14">
    <location>
        <begin position="1066"/>
        <end position="1081"/>
    </location>
</feature>
<feature type="disulfide bond" evidence="14">
    <location>
        <begin position="1401"/>
        <end position="1413"/>
    </location>
</feature>
<feature type="disulfide bond" evidence="14">
    <location>
        <begin position="93"/>
        <end position="108"/>
    </location>
</feature>
<keyword evidence="3 13" id="KW-0245">EGF-like domain</keyword>
<feature type="disulfide bond" evidence="14">
    <location>
        <begin position="1283"/>
        <end position="1298"/>
    </location>
</feature>
<feature type="disulfide bond" evidence="14">
    <location>
        <begin position="1408"/>
        <end position="1426"/>
    </location>
</feature>
<keyword evidence="7" id="KW-0677">Repeat</keyword>
<feature type="disulfide bond" evidence="14">
    <location>
        <begin position="1271"/>
        <end position="1289"/>
    </location>
</feature>
<keyword evidence="12" id="KW-0325">Glycoprotein</keyword>
<feature type="disulfide bond" evidence="14">
    <location>
        <begin position="1311"/>
        <end position="1329"/>
    </location>
</feature>
<dbReference type="InterPro" id="IPR001881">
    <property type="entry name" value="EGF-like_Ca-bd_dom"/>
</dbReference>
<dbReference type="Pfam" id="PF00058">
    <property type="entry name" value="Ldl_recept_b"/>
    <property type="match status" value="4"/>
</dbReference>
<dbReference type="SUPFAM" id="SSF63825">
    <property type="entry name" value="YWTD domain"/>
    <property type="match status" value="3"/>
</dbReference>
<dbReference type="InterPro" id="IPR009030">
    <property type="entry name" value="Growth_fac_rcpt_cys_sf"/>
</dbReference>
<dbReference type="Pfam" id="PF12662">
    <property type="entry name" value="cEGF"/>
    <property type="match status" value="1"/>
</dbReference>
<dbReference type="FunCoup" id="A0A1S3K8P2">
    <property type="interactions" value="1"/>
</dbReference>
<dbReference type="GO" id="GO:0043235">
    <property type="term" value="C:receptor complex"/>
    <property type="evidence" value="ECO:0007669"/>
    <property type="project" value="TreeGrafter"/>
</dbReference>
<feature type="disulfide bond" evidence="14">
    <location>
        <begin position="946"/>
        <end position="961"/>
    </location>
</feature>
<dbReference type="InParanoid" id="A0A1S3K8P2"/>
<dbReference type="GO" id="GO:0042562">
    <property type="term" value="F:hormone binding"/>
    <property type="evidence" value="ECO:0007669"/>
    <property type="project" value="TreeGrafter"/>
</dbReference>
<keyword evidence="9 17" id="KW-0472">Membrane</keyword>
<dbReference type="PROSITE" id="PS00010">
    <property type="entry name" value="ASX_HYDROXYL"/>
    <property type="match status" value="1"/>
</dbReference>
<protein>
    <submittedName>
        <fullName evidence="21">Low-density lipoprotein receptor-related protein 4</fullName>
    </submittedName>
</protein>
<dbReference type="SUPFAM" id="SSF57184">
    <property type="entry name" value="Growth factor receptor domain"/>
    <property type="match status" value="1"/>
</dbReference>
<feature type="disulfide bond" evidence="14">
    <location>
        <begin position="894"/>
        <end position="912"/>
    </location>
</feature>
<dbReference type="CDD" id="cd00112">
    <property type="entry name" value="LDLa"/>
    <property type="match status" value="17"/>
</dbReference>
<feature type="disulfide bond" evidence="14">
    <location>
        <begin position="1026"/>
        <end position="1041"/>
    </location>
</feature>
<dbReference type="SUPFAM" id="SSF57196">
    <property type="entry name" value="EGF/Laminin"/>
    <property type="match status" value="3"/>
</dbReference>
<feature type="region of interest" description="Disordered" evidence="16">
    <location>
        <begin position="2131"/>
        <end position="2172"/>
    </location>
</feature>
<evidence type="ECO:0000256" key="15">
    <source>
        <dbReference type="PROSITE-ProRule" id="PRU00461"/>
    </source>
</evidence>
<dbReference type="SUPFAM" id="SSF57424">
    <property type="entry name" value="LDL receptor-like module"/>
    <property type="match status" value="16"/>
</dbReference>
<comment type="caution">
    <text evidence="13">Lacks conserved residue(s) required for the propagation of feature annotation.</text>
</comment>
<reference evidence="21" key="1">
    <citation type="submission" date="2025-08" db="UniProtKB">
        <authorList>
            <consortium name="RefSeq"/>
        </authorList>
    </citation>
    <scope>IDENTIFICATION</scope>
    <source>
        <tissue evidence="21">Gonads</tissue>
    </source>
</reference>
<evidence type="ECO:0000256" key="13">
    <source>
        <dbReference type="PROSITE-ProRule" id="PRU00076"/>
    </source>
</evidence>
<dbReference type="SMART" id="SM00179">
    <property type="entry name" value="EGF_CA"/>
    <property type="match status" value="5"/>
</dbReference>
<dbReference type="PROSITE" id="PS01186">
    <property type="entry name" value="EGF_2"/>
    <property type="match status" value="3"/>
</dbReference>
<evidence type="ECO:0000256" key="2">
    <source>
        <dbReference type="ARBA" id="ARBA00004479"/>
    </source>
</evidence>
<comment type="subcellular location">
    <subcellularLocation>
        <location evidence="1">Endomembrane system</location>
    </subcellularLocation>
    <subcellularLocation>
        <location evidence="2">Membrane</location>
        <topology evidence="2">Single-pass type I membrane protein</topology>
    </subcellularLocation>
</comment>
<keyword evidence="5 17" id="KW-0812">Transmembrane</keyword>
<feature type="transmembrane region" description="Helical" evidence="17">
    <location>
        <begin position="2066"/>
        <end position="2091"/>
    </location>
</feature>
<dbReference type="Gene3D" id="2.10.25.10">
    <property type="entry name" value="Laminin"/>
    <property type="match status" value="4"/>
</dbReference>
<dbReference type="FunFam" id="2.10.25.10:FF:000009">
    <property type="entry name" value="Low-density lipoprotein receptor isoform 1"/>
    <property type="match status" value="2"/>
</dbReference>
<dbReference type="PROSITE" id="PS01187">
    <property type="entry name" value="EGF_CA"/>
    <property type="match status" value="2"/>
</dbReference>
<evidence type="ECO:0000256" key="8">
    <source>
        <dbReference type="ARBA" id="ARBA00022989"/>
    </source>
</evidence>
<dbReference type="InterPro" id="IPR011042">
    <property type="entry name" value="6-blade_b-propeller_TolB-like"/>
</dbReference>
<evidence type="ECO:0000256" key="3">
    <source>
        <dbReference type="ARBA" id="ARBA00022536"/>
    </source>
</evidence>
<feature type="disulfide bond" evidence="14">
    <location>
        <begin position="1264"/>
        <end position="1276"/>
    </location>
</feature>
<evidence type="ECO:0000313" key="21">
    <source>
        <dbReference type="RefSeq" id="XP_013418814.1"/>
    </source>
</evidence>
<evidence type="ECO:0000256" key="12">
    <source>
        <dbReference type="ARBA" id="ARBA00023180"/>
    </source>
</evidence>
<feature type="disulfide bond" evidence="14">
    <location>
        <begin position="1014"/>
        <end position="1032"/>
    </location>
</feature>
<feature type="signal peptide" evidence="18">
    <location>
        <begin position="1"/>
        <end position="16"/>
    </location>
</feature>
<dbReference type="InterPro" id="IPR000742">
    <property type="entry name" value="EGF"/>
</dbReference>
<evidence type="ECO:0000256" key="6">
    <source>
        <dbReference type="ARBA" id="ARBA00022729"/>
    </source>
</evidence>
<dbReference type="PROSITE" id="PS50026">
    <property type="entry name" value="EGF_3"/>
    <property type="match status" value="1"/>
</dbReference>
<evidence type="ECO:0000256" key="17">
    <source>
        <dbReference type="SAM" id="Phobius"/>
    </source>
</evidence>
<feature type="disulfide bond" evidence="14">
    <location>
        <begin position="1203"/>
        <end position="1218"/>
    </location>
</feature>
<dbReference type="PANTHER" id="PTHR22722:SF12">
    <property type="entry name" value="EGF-LIKE DOMAIN-CONTAINING PROTEIN"/>
    <property type="match status" value="1"/>
</dbReference>
<keyword evidence="20" id="KW-1185">Reference proteome</keyword>
<feature type="disulfide bond" evidence="14">
    <location>
        <begin position="1007"/>
        <end position="1019"/>
    </location>
</feature>
<dbReference type="PROSITE" id="PS50068">
    <property type="entry name" value="LDLRA_2"/>
    <property type="match status" value="17"/>
</dbReference>
<dbReference type="GO" id="GO:0012505">
    <property type="term" value="C:endomembrane system"/>
    <property type="evidence" value="ECO:0007669"/>
    <property type="project" value="UniProtKB-SubCell"/>
</dbReference>
<dbReference type="PROSITE" id="PS51120">
    <property type="entry name" value="LDLRB"/>
    <property type="match status" value="6"/>
</dbReference>
<feature type="domain" description="EGF-like" evidence="19">
    <location>
        <begin position="191"/>
        <end position="230"/>
    </location>
</feature>
<evidence type="ECO:0000256" key="16">
    <source>
        <dbReference type="SAM" id="MobiDB-lite"/>
    </source>
</evidence>
<feature type="repeat" description="LDL-receptor class B" evidence="15">
    <location>
        <begin position="279"/>
        <end position="321"/>
    </location>
</feature>
<dbReference type="FunFam" id="4.10.400.10:FF:000045">
    <property type="entry name" value="Low-density lipoprotein receptor-related protein 2"/>
    <property type="match status" value="2"/>
</dbReference>
<evidence type="ECO:0000256" key="18">
    <source>
        <dbReference type="SAM" id="SignalP"/>
    </source>
</evidence>
<dbReference type="Gene3D" id="4.10.400.10">
    <property type="entry name" value="Low-density Lipoprotein Receptor"/>
    <property type="match status" value="17"/>
</dbReference>
<dbReference type="GO" id="GO:0005509">
    <property type="term" value="F:calcium ion binding"/>
    <property type="evidence" value="ECO:0007669"/>
    <property type="project" value="InterPro"/>
</dbReference>
<dbReference type="SMART" id="SM00192">
    <property type="entry name" value="LDLa"/>
    <property type="match status" value="17"/>
</dbReference>
<name>A0A1S3K8P2_LINAN</name>
<dbReference type="InterPro" id="IPR036055">
    <property type="entry name" value="LDL_receptor-like_sf"/>
</dbReference>
<keyword evidence="4" id="KW-0254">Endocytosis</keyword>
<feature type="disulfide bond" evidence="14">
    <location>
        <begin position="1163"/>
        <end position="1178"/>
    </location>
</feature>
<feature type="repeat" description="LDL-receptor class B" evidence="15">
    <location>
        <begin position="720"/>
        <end position="761"/>
    </location>
</feature>
<dbReference type="Proteomes" id="UP000085678">
    <property type="component" value="Unplaced"/>
</dbReference>
<dbReference type="GeneID" id="106179642"/>
<dbReference type="SMART" id="SM00181">
    <property type="entry name" value="EGF"/>
    <property type="match status" value="8"/>
</dbReference>
<feature type="region of interest" description="Disordered" evidence="16">
    <location>
        <begin position="1888"/>
        <end position="1909"/>
    </location>
</feature>
<feature type="disulfide bond" evidence="14">
    <location>
        <begin position="1151"/>
        <end position="1169"/>
    </location>
</feature>
<feature type="disulfide bond" evidence="14">
    <location>
        <begin position="1144"/>
        <end position="1156"/>
    </location>
</feature>
<feature type="repeat" description="LDL-receptor class B" evidence="15">
    <location>
        <begin position="1699"/>
        <end position="1741"/>
    </location>
</feature>
<evidence type="ECO:0000256" key="7">
    <source>
        <dbReference type="ARBA" id="ARBA00022737"/>
    </source>
</evidence>
<dbReference type="PROSITE" id="PS00022">
    <property type="entry name" value="EGF_1"/>
    <property type="match status" value="1"/>
</dbReference>
<evidence type="ECO:0000256" key="5">
    <source>
        <dbReference type="ARBA" id="ARBA00022692"/>
    </source>
</evidence>
<evidence type="ECO:0000256" key="4">
    <source>
        <dbReference type="ARBA" id="ARBA00022583"/>
    </source>
</evidence>
<dbReference type="InterPro" id="IPR018097">
    <property type="entry name" value="EGF_Ca-bd_CS"/>
</dbReference>
<dbReference type="InterPro" id="IPR002172">
    <property type="entry name" value="LDrepeatLR_classA_rpt"/>
</dbReference>
<dbReference type="GO" id="GO:0016324">
    <property type="term" value="C:apical plasma membrane"/>
    <property type="evidence" value="ECO:0007669"/>
    <property type="project" value="TreeGrafter"/>
</dbReference>
<feature type="disulfide bond" evidence="14">
    <location>
        <begin position="973"/>
        <end position="991"/>
    </location>
</feature>
<dbReference type="Gene3D" id="2.120.10.30">
    <property type="entry name" value="TolB, C-terminal domain"/>
    <property type="match status" value="3"/>
</dbReference>
<feature type="compositionally biased region" description="Polar residues" evidence="16">
    <location>
        <begin position="1892"/>
        <end position="1902"/>
    </location>
</feature>
<feature type="repeat" description="LDL-receptor class B" evidence="15">
    <location>
        <begin position="1655"/>
        <end position="1698"/>
    </location>
</feature>
<dbReference type="KEGG" id="lak:106179642"/>
<accession>A0A1S3K8P2</accession>
<keyword evidence="11 21" id="KW-0675">Receptor</keyword>
<feature type="chain" id="PRO_5010222810" evidence="18">
    <location>
        <begin position="17"/>
        <end position="2172"/>
    </location>
</feature>